<comment type="caution">
    <text evidence="3">Lacks conserved residue(s) required for the propagation of feature annotation.</text>
</comment>
<dbReference type="PANTHER" id="PTHR24251">
    <property type="entry name" value="OVOCHYMASE-RELATED"/>
    <property type="match status" value="1"/>
</dbReference>
<evidence type="ECO:0000256" key="4">
    <source>
        <dbReference type="SAM" id="MobiDB-lite"/>
    </source>
</evidence>
<evidence type="ECO:0000256" key="1">
    <source>
        <dbReference type="ARBA" id="ARBA00022737"/>
    </source>
</evidence>
<accession>A0A7M5URM9</accession>
<dbReference type="CDD" id="cd00041">
    <property type="entry name" value="CUB"/>
    <property type="match status" value="1"/>
</dbReference>
<keyword evidence="2" id="KW-1015">Disulfide bond</keyword>
<dbReference type="PROSITE" id="PS01180">
    <property type="entry name" value="CUB"/>
    <property type="match status" value="1"/>
</dbReference>
<evidence type="ECO:0000259" key="6">
    <source>
        <dbReference type="PROSITE" id="PS01180"/>
    </source>
</evidence>
<dbReference type="InterPro" id="IPR035914">
    <property type="entry name" value="Sperma_CUB_dom_sf"/>
</dbReference>
<dbReference type="InterPro" id="IPR000859">
    <property type="entry name" value="CUB_dom"/>
</dbReference>
<evidence type="ECO:0000313" key="7">
    <source>
        <dbReference type="EnsemblMetazoa" id="CLYHEMP003058.1"/>
    </source>
</evidence>
<dbReference type="PANTHER" id="PTHR24251:SF30">
    <property type="entry name" value="MEMBRANE FRIZZLED-RELATED PROTEIN"/>
    <property type="match status" value="1"/>
</dbReference>
<dbReference type="SUPFAM" id="SSF49854">
    <property type="entry name" value="Spermadhesin, CUB domain"/>
    <property type="match status" value="2"/>
</dbReference>
<keyword evidence="5" id="KW-0472">Membrane</keyword>
<reference evidence="7" key="1">
    <citation type="submission" date="2021-01" db="UniProtKB">
        <authorList>
            <consortium name="EnsemblMetazoa"/>
        </authorList>
    </citation>
    <scope>IDENTIFICATION</scope>
</reference>
<dbReference type="SMART" id="SM00042">
    <property type="entry name" value="CUB"/>
    <property type="match status" value="1"/>
</dbReference>
<evidence type="ECO:0000256" key="5">
    <source>
        <dbReference type="SAM" id="Phobius"/>
    </source>
</evidence>
<proteinExistence type="predicted"/>
<name>A0A7M5URM9_9CNID</name>
<dbReference type="OrthoDB" id="5804959at2759"/>
<evidence type="ECO:0000256" key="2">
    <source>
        <dbReference type="ARBA" id="ARBA00023157"/>
    </source>
</evidence>
<keyword evidence="5" id="KW-1133">Transmembrane helix</keyword>
<feature type="transmembrane region" description="Helical" evidence="5">
    <location>
        <begin position="328"/>
        <end position="346"/>
    </location>
</feature>
<feature type="domain" description="CUB" evidence="6">
    <location>
        <begin position="187"/>
        <end position="305"/>
    </location>
</feature>
<evidence type="ECO:0000313" key="8">
    <source>
        <dbReference type="Proteomes" id="UP000594262"/>
    </source>
</evidence>
<dbReference type="Proteomes" id="UP000594262">
    <property type="component" value="Unplaced"/>
</dbReference>
<dbReference type="Gene3D" id="2.60.120.290">
    <property type="entry name" value="Spermadhesin, CUB domain"/>
    <property type="match status" value="1"/>
</dbReference>
<keyword evidence="5" id="KW-0812">Transmembrane</keyword>
<keyword evidence="1" id="KW-0677">Repeat</keyword>
<dbReference type="EnsemblMetazoa" id="CLYHEMT003058.1">
    <property type="protein sequence ID" value="CLYHEMP003058.1"/>
    <property type="gene ID" value="CLYHEMG003058"/>
</dbReference>
<sequence length="442" mass="50600">FFHLLGMKKYSNHNEKLFILIAVLHLISLIYSSSDVSCPVKFQINCCLFTRTSKLGIQHHLKTDCRHYEPFVSGSATVISTENEYDLEYYKIKTHKSKHLMRLRWVRFKLSGSTPKCFQDSVYIQIGCFWSKIYGPFCGNTLPHDIYAPDGCIILIVRNGKTYNSQIRFISDDISFSDMGKNKSPYCRYRFYAADSGTISTPRWPLVIEQKQLNCIWIIKTTPDKVIHINFMHYDLDSKGTRIQITGRRSKVKSLFSKTLREGDIHFQSVRSEYSFNTENYEVQIEFTFTKYYDDRGFILGWTTSPLSKEQQAQVEAEESSSNKNIRITLPIVASILLIAVICIIIKYRQRKRNSAIIVARNTRNGVTNTQYANDGTDDSGRTVIGRPMNNEDQRIDSGLEMTAVTNDPFDCPPSYTSALAPPEPPPSYETVLAESAIPKPN</sequence>
<evidence type="ECO:0000256" key="3">
    <source>
        <dbReference type="PROSITE-ProRule" id="PRU00059"/>
    </source>
</evidence>
<keyword evidence="8" id="KW-1185">Reference proteome</keyword>
<dbReference type="Pfam" id="PF00431">
    <property type="entry name" value="CUB"/>
    <property type="match status" value="1"/>
</dbReference>
<organism evidence="7 8">
    <name type="scientific">Clytia hemisphaerica</name>
    <dbReference type="NCBI Taxonomy" id="252671"/>
    <lineage>
        <taxon>Eukaryota</taxon>
        <taxon>Metazoa</taxon>
        <taxon>Cnidaria</taxon>
        <taxon>Hydrozoa</taxon>
        <taxon>Hydroidolina</taxon>
        <taxon>Leptothecata</taxon>
        <taxon>Obeliida</taxon>
        <taxon>Clytiidae</taxon>
        <taxon>Clytia</taxon>
    </lineage>
</organism>
<protein>
    <recommendedName>
        <fullName evidence="6">CUB domain-containing protein</fullName>
    </recommendedName>
</protein>
<dbReference type="AlphaFoldDB" id="A0A7M5URM9"/>
<feature type="region of interest" description="Disordered" evidence="4">
    <location>
        <begin position="412"/>
        <end position="442"/>
    </location>
</feature>